<reference evidence="1" key="1">
    <citation type="submission" date="2024-09" db="EMBL/GenBank/DDBJ databases">
        <title>Draft Genome Sequences of Neofusicoccum parvum.</title>
        <authorList>
            <person name="Ashida A."/>
            <person name="Camagna M."/>
            <person name="Tanaka A."/>
            <person name="Takemoto D."/>
        </authorList>
    </citation>
    <scope>NUCLEOTIDE SEQUENCE</scope>
    <source>
        <strain evidence="1">PPO83</strain>
    </source>
</reference>
<comment type="caution">
    <text evidence="1">The sequence shown here is derived from an EMBL/GenBank/DDBJ whole genome shotgun (WGS) entry which is preliminary data.</text>
</comment>
<organism evidence="1 2">
    <name type="scientific">Neofusicoccum parvum</name>
    <dbReference type="NCBI Taxonomy" id="310453"/>
    <lineage>
        <taxon>Eukaryota</taxon>
        <taxon>Fungi</taxon>
        <taxon>Dikarya</taxon>
        <taxon>Ascomycota</taxon>
        <taxon>Pezizomycotina</taxon>
        <taxon>Dothideomycetes</taxon>
        <taxon>Dothideomycetes incertae sedis</taxon>
        <taxon>Botryosphaeriales</taxon>
        <taxon>Botryosphaeriaceae</taxon>
        <taxon>Neofusicoccum</taxon>
    </lineage>
</organism>
<gene>
    <name evidence="1" type="primary">g8385</name>
    <name evidence="1" type="ORF">NpPPO83_00008385</name>
</gene>
<name>A0ACB5S047_9PEZI</name>
<sequence length="130" mass="13851">MGLIAFLTLVLGVPATLVALFSLVERAQGRRGQANSNAYAPVNGVRYVYHLTCVYAPKAFLVFTFLSFNYQNVHPTVQSPGNTAAPSAQTEAPVVGGRDNGNVADIDPANLDVSLGGGELPQYVQDLREE</sequence>
<protein>
    <submittedName>
        <fullName evidence="1">Uncharacterized protein</fullName>
    </submittedName>
</protein>
<evidence type="ECO:0000313" key="1">
    <source>
        <dbReference type="EMBL" id="GME26144.1"/>
    </source>
</evidence>
<keyword evidence="2" id="KW-1185">Reference proteome</keyword>
<dbReference type="EMBL" id="BSXG01000025">
    <property type="protein sequence ID" value="GME26144.1"/>
    <property type="molecule type" value="Genomic_DNA"/>
</dbReference>
<dbReference type="Proteomes" id="UP001165186">
    <property type="component" value="Unassembled WGS sequence"/>
</dbReference>
<accession>A0ACB5S047</accession>
<proteinExistence type="predicted"/>
<evidence type="ECO:0000313" key="2">
    <source>
        <dbReference type="Proteomes" id="UP001165186"/>
    </source>
</evidence>